<keyword evidence="4 7" id="KW-0863">Zinc-finger</keyword>
<feature type="compositionally biased region" description="Polar residues" evidence="8">
    <location>
        <begin position="241"/>
        <end position="258"/>
    </location>
</feature>
<dbReference type="Pfam" id="PF00096">
    <property type="entry name" value="zf-C2H2"/>
    <property type="match status" value="1"/>
</dbReference>
<sequence length="475" mass="54028">MSASLQSTRRVKCTYNDCQASFDTEKEMKRHKRHAQEHDYCPKCDEDFLSYDEYALHKAFRPNEHGKACRICGEEYKTESALKRHIELNHRVDQKLPCVGCDSQFHSASLLIEHLEFGHCETITSSQFQGHIVHKNLISKLLEGGKDYEDFMRKISQYDAAIDKDDEGGVSLGILDEEPTEVDYSEYESAIAPVVPEESLKIIAVPESYPPLPSQTKTTGVDLNLGSSMSKVTLGEDDESTTVASTFGESRISRTSRQPKAWGSRRTTSSLFPTAEQKPQEWSISAHDQKDEEQHGINILKSRFWDPESVDYKPERFFNALNNTYYCPFPCKQKFDIPADLNKHINEDHRIAKMRCPSCLKLYQSCTALVAHCESRGSKCRINQAEDFNVFLDRLTGGFLSVDCKTRPEFLDDEPVSILDYEAGGYVQYKPPTASYLQYETTKPADWKEPERRIAYEVGGGRITGQHATPLPAWK</sequence>
<comment type="caution">
    <text evidence="10">The sequence shown here is derived from an EMBL/GenBank/DDBJ whole genome shotgun (WGS) entry which is preliminary data.</text>
</comment>
<evidence type="ECO:0000256" key="5">
    <source>
        <dbReference type="ARBA" id="ARBA00022833"/>
    </source>
</evidence>
<dbReference type="PROSITE" id="PS00028">
    <property type="entry name" value="ZINC_FINGER_C2H2_1"/>
    <property type="match status" value="3"/>
</dbReference>
<gene>
    <name evidence="10" type="ORF">BCR34DRAFT_600102</name>
</gene>
<evidence type="ECO:0000256" key="2">
    <source>
        <dbReference type="ARBA" id="ARBA00022723"/>
    </source>
</evidence>
<dbReference type="GO" id="GO:0005634">
    <property type="term" value="C:nucleus"/>
    <property type="evidence" value="ECO:0007669"/>
    <property type="project" value="UniProtKB-SubCell"/>
</dbReference>
<evidence type="ECO:0000256" key="8">
    <source>
        <dbReference type="SAM" id="MobiDB-lite"/>
    </source>
</evidence>
<comment type="subcellular location">
    <subcellularLocation>
        <location evidence="1">Nucleus</location>
    </subcellularLocation>
</comment>
<feature type="domain" description="C2H2-type" evidence="9">
    <location>
        <begin position="67"/>
        <end position="95"/>
    </location>
</feature>
<dbReference type="SUPFAM" id="SSF57667">
    <property type="entry name" value="beta-beta-alpha zinc fingers"/>
    <property type="match status" value="1"/>
</dbReference>
<evidence type="ECO:0000256" key="6">
    <source>
        <dbReference type="ARBA" id="ARBA00023242"/>
    </source>
</evidence>
<dbReference type="PROSITE" id="PS50157">
    <property type="entry name" value="ZINC_FINGER_C2H2_2"/>
    <property type="match status" value="2"/>
</dbReference>
<dbReference type="AlphaFoldDB" id="A0A1Y1ZSI3"/>
<dbReference type="SMART" id="SM00355">
    <property type="entry name" value="ZnF_C2H2"/>
    <property type="match status" value="5"/>
</dbReference>
<name>A0A1Y1ZSI3_9PLEO</name>
<dbReference type="PANTHER" id="PTHR24376">
    <property type="entry name" value="ZINC FINGER PROTEIN"/>
    <property type="match status" value="1"/>
</dbReference>
<proteinExistence type="predicted"/>
<evidence type="ECO:0000256" key="7">
    <source>
        <dbReference type="PROSITE-ProRule" id="PRU00042"/>
    </source>
</evidence>
<dbReference type="Proteomes" id="UP000193144">
    <property type="component" value="Unassembled WGS sequence"/>
</dbReference>
<feature type="region of interest" description="Disordered" evidence="8">
    <location>
        <begin position="234"/>
        <end position="267"/>
    </location>
</feature>
<evidence type="ECO:0000256" key="3">
    <source>
        <dbReference type="ARBA" id="ARBA00022737"/>
    </source>
</evidence>
<dbReference type="GO" id="GO:0008270">
    <property type="term" value="F:zinc ion binding"/>
    <property type="evidence" value="ECO:0007669"/>
    <property type="project" value="UniProtKB-KW"/>
</dbReference>
<keyword evidence="11" id="KW-1185">Reference proteome</keyword>
<feature type="domain" description="C2H2-type" evidence="9">
    <location>
        <begin position="325"/>
        <end position="354"/>
    </location>
</feature>
<accession>A0A1Y1ZSI3</accession>
<reference evidence="10 11" key="1">
    <citation type="submission" date="2016-07" db="EMBL/GenBank/DDBJ databases">
        <title>Pervasive Adenine N6-methylation of Active Genes in Fungi.</title>
        <authorList>
            <consortium name="DOE Joint Genome Institute"/>
            <person name="Mondo S.J."/>
            <person name="Dannebaum R.O."/>
            <person name="Kuo R.C."/>
            <person name="Labutti K."/>
            <person name="Haridas S."/>
            <person name="Kuo A."/>
            <person name="Salamov A."/>
            <person name="Ahrendt S.R."/>
            <person name="Lipzen A."/>
            <person name="Sullivan W."/>
            <person name="Andreopoulos W.B."/>
            <person name="Clum A."/>
            <person name="Lindquist E."/>
            <person name="Daum C."/>
            <person name="Ramamoorthy G.K."/>
            <person name="Gryganskyi A."/>
            <person name="Culley D."/>
            <person name="Magnuson J.K."/>
            <person name="James T.Y."/>
            <person name="O'Malley M.A."/>
            <person name="Stajich J.E."/>
            <person name="Spatafora J.W."/>
            <person name="Visel A."/>
            <person name="Grigoriev I.V."/>
        </authorList>
    </citation>
    <scope>NUCLEOTIDE SEQUENCE [LARGE SCALE GENOMIC DNA]</scope>
    <source>
        <strain evidence="10 11">CBS 115471</strain>
    </source>
</reference>
<evidence type="ECO:0000256" key="4">
    <source>
        <dbReference type="ARBA" id="ARBA00022771"/>
    </source>
</evidence>
<evidence type="ECO:0000256" key="1">
    <source>
        <dbReference type="ARBA" id="ARBA00004123"/>
    </source>
</evidence>
<dbReference type="STRING" id="1231657.A0A1Y1ZSI3"/>
<dbReference type="Gene3D" id="3.30.160.60">
    <property type="entry name" value="Classic Zinc Finger"/>
    <property type="match status" value="1"/>
</dbReference>
<keyword evidence="2" id="KW-0479">Metal-binding</keyword>
<keyword evidence="3" id="KW-0677">Repeat</keyword>
<organism evidence="10 11">
    <name type="scientific">Clohesyomyces aquaticus</name>
    <dbReference type="NCBI Taxonomy" id="1231657"/>
    <lineage>
        <taxon>Eukaryota</taxon>
        <taxon>Fungi</taxon>
        <taxon>Dikarya</taxon>
        <taxon>Ascomycota</taxon>
        <taxon>Pezizomycotina</taxon>
        <taxon>Dothideomycetes</taxon>
        <taxon>Pleosporomycetidae</taxon>
        <taxon>Pleosporales</taxon>
        <taxon>Lindgomycetaceae</taxon>
        <taxon>Clohesyomyces</taxon>
    </lineage>
</organism>
<dbReference type="PANTHER" id="PTHR24376:SF216">
    <property type="entry name" value="ZINC FINGER PROTEIN 420-LIKE"/>
    <property type="match status" value="1"/>
</dbReference>
<dbReference type="InterPro" id="IPR036236">
    <property type="entry name" value="Znf_C2H2_sf"/>
</dbReference>
<keyword evidence="6" id="KW-0539">Nucleus</keyword>
<dbReference type="EMBL" id="MCFA01000044">
    <property type="protein sequence ID" value="ORY13178.1"/>
    <property type="molecule type" value="Genomic_DNA"/>
</dbReference>
<evidence type="ECO:0000313" key="10">
    <source>
        <dbReference type="EMBL" id="ORY13178.1"/>
    </source>
</evidence>
<protein>
    <recommendedName>
        <fullName evidence="9">C2H2-type domain-containing protein</fullName>
    </recommendedName>
</protein>
<dbReference type="GO" id="GO:0000978">
    <property type="term" value="F:RNA polymerase II cis-regulatory region sequence-specific DNA binding"/>
    <property type="evidence" value="ECO:0007669"/>
    <property type="project" value="TreeGrafter"/>
</dbReference>
<keyword evidence="5" id="KW-0862">Zinc</keyword>
<dbReference type="OrthoDB" id="8117402at2759"/>
<dbReference type="GO" id="GO:0001228">
    <property type="term" value="F:DNA-binding transcription activator activity, RNA polymerase II-specific"/>
    <property type="evidence" value="ECO:0007669"/>
    <property type="project" value="TreeGrafter"/>
</dbReference>
<dbReference type="InterPro" id="IPR013087">
    <property type="entry name" value="Znf_C2H2_type"/>
</dbReference>
<evidence type="ECO:0000259" key="9">
    <source>
        <dbReference type="PROSITE" id="PS50157"/>
    </source>
</evidence>
<evidence type="ECO:0000313" key="11">
    <source>
        <dbReference type="Proteomes" id="UP000193144"/>
    </source>
</evidence>